<keyword evidence="9" id="KW-1185">Reference proteome</keyword>
<feature type="transmembrane region" description="Helical" evidence="7">
    <location>
        <begin position="90"/>
        <end position="115"/>
    </location>
</feature>
<dbReference type="PANTHER" id="PTHR34184">
    <property type="entry name" value="UPF0718 PROTEIN YCGR"/>
    <property type="match status" value="1"/>
</dbReference>
<sequence length="389" mass="43382">MLERRREIRGTSPVILIILFPLVLLLLLIIFSLKSQLSLKLQNTMLQSFTTIFLSIILEAIPFIIIGVFISSLIQVFISEETIAKIIPKNKFIGIFIAGIVGIVFPVCDCAIVPIVRRLLKKGVPLYIGVTFMLSVPIINPVVLVSTYYAFQSNSHMVLLRGGIGALSAMLIGFIISKLETQDNHKTHRSSSEHNLCNRWIYTLNGASSKSKLHTYSNYHEHDHAGHHHHDDEEHCSCGHEHKHKAGEKVTLTKVVWEILEHTSLELQDVGKFVIAGAFLSSIMQVALPRKYMLSIGNNSINSILVMIGLAFLLSVCSETDAFIARTFVGQFTSGSIIAFLIFGPMIDIKNTLMLTQAFKPKFIIKLIMLIFTVCFSIGIIINLIGVRL</sequence>
<reference evidence="8 9" key="1">
    <citation type="submission" date="2017-04" db="EMBL/GenBank/DDBJ databases">
        <authorList>
            <person name="Afonso C.L."/>
            <person name="Miller P.J."/>
            <person name="Scott M.A."/>
            <person name="Spackman E."/>
            <person name="Goraichik I."/>
            <person name="Dimitrov K.M."/>
            <person name="Suarez D.L."/>
            <person name="Swayne D.E."/>
        </authorList>
    </citation>
    <scope>NUCLEOTIDE SEQUENCE [LARGE SCALE GENOMIC DNA]</scope>
    <source>
        <strain evidence="8 9">DSM 12555</strain>
    </source>
</reference>
<accession>A0A1W1XST6</accession>
<feature type="transmembrane region" description="Helical" evidence="7">
    <location>
        <begin position="300"/>
        <end position="317"/>
    </location>
</feature>
<evidence type="ECO:0000256" key="7">
    <source>
        <dbReference type="SAM" id="Phobius"/>
    </source>
</evidence>
<feature type="transmembrane region" description="Helical" evidence="7">
    <location>
        <begin position="363"/>
        <end position="386"/>
    </location>
</feature>
<feature type="transmembrane region" description="Helical" evidence="7">
    <location>
        <begin position="52"/>
        <end position="78"/>
    </location>
</feature>
<dbReference type="OrthoDB" id="9810876at2"/>
<dbReference type="GO" id="GO:0005886">
    <property type="term" value="C:plasma membrane"/>
    <property type="evidence" value="ECO:0007669"/>
    <property type="project" value="UniProtKB-SubCell"/>
</dbReference>
<feature type="transmembrane region" description="Helical" evidence="7">
    <location>
        <begin position="158"/>
        <end position="176"/>
    </location>
</feature>
<evidence type="ECO:0000256" key="4">
    <source>
        <dbReference type="ARBA" id="ARBA00022692"/>
    </source>
</evidence>
<protein>
    <recommendedName>
        <fullName evidence="10">Permease</fullName>
    </recommendedName>
</protein>
<organism evidence="8 9">
    <name type="scientific">Clostridium acidisoli DSM 12555</name>
    <dbReference type="NCBI Taxonomy" id="1121291"/>
    <lineage>
        <taxon>Bacteria</taxon>
        <taxon>Bacillati</taxon>
        <taxon>Bacillota</taxon>
        <taxon>Clostridia</taxon>
        <taxon>Eubacteriales</taxon>
        <taxon>Clostridiaceae</taxon>
        <taxon>Clostridium</taxon>
    </lineage>
</organism>
<evidence type="ECO:0000256" key="6">
    <source>
        <dbReference type="ARBA" id="ARBA00023136"/>
    </source>
</evidence>
<feature type="transmembrane region" description="Helical" evidence="7">
    <location>
        <begin position="127"/>
        <end position="151"/>
    </location>
</feature>
<feature type="transmembrane region" description="Helical" evidence="7">
    <location>
        <begin position="12"/>
        <end position="32"/>
    </location>
</feature>
<comment type="similarity">
    <text evidence="2">Belongs to the UPF0718 family.</text>
</comment>
<evidence type="ECO:0000256" key="3">
    <source>
        <dbReference type="ARBA" id="ARBA00022475"/>
    </source>
</evidence>
<dbReference type="InterPro" id="IPR005524">
    <property type="entry name" value="DUF318"/>
</dbReference>
<dbReference type="PANTHER" id="PTHR34184:SF4">
    <property type="entry name" value="UPF0718 PROTEIN YCGR"/>
    <property type="match status" value="1"/>
</dbReference>
<evidence type="ECO:0000313" key="9">
    <source>
        <dbReference type="Proteomes" id="UP000192468"/>
    </source>
</evidence>
<proteinExistence type="inferred from homology"/>
<evidence type="ECO:0000256" key="2">
    <source>
        <dbReference type="ARBA" id="ARBA00006386"/>
    </source>
</evidence>
<evidence type="ECO:0000313" key="8">
    <source>
        <dbReference type="EMBL" id="SMC26924.1"/>
    </source>
</evidence>
<keyword evidence="6 7" id="KW-0472">Membrane</keyword>
<dbReference type="Pfam" id="PF03773">
    <property type="entry name" value="ArsP_1"/>
    <property type="match status" value="1"/>
</dbReference>
<dbReference type="RefSeq" id="WP_084116815.1">
    <property type="nucleotide sequence ID" value="NZ_FWXH01000015.1"/>
</dbReference>
<keyword evidence="4 7" id="KW-0812">Transmembrane</keyword>
<keyword evidence="5 7" id="KW-1133">Transmembrane helix</keyword>
<evidence type="ECO:0000256" key="5">
    <source>
        <dbReference type="ARBA" id="ARBA00022989"/>
    </source>
</evidence>
<keyword evidence="3" id="KW-1003">Cell membrane</keyword>
<evidence type="ECO:0000256" key="1">
    <source>
        <dbReference type="ARBA" id="ARBA00004651"/>
    </source>
</evidence>
<comment type="subcellular location">
    <subcellularLocation>
        <location evidence="1">Cell membrane</location>
        <topology evidence="1">Multi-pass membrane protein</topology>
    </subcellularLocation>
</comment>
<dbReference type="EMBL" id="FWXH01000015">
    <property type="protein sequence ID" value="SMC26924.1"/>
    <property type="molecule type" value="Genomic_DNA"/>
</dbReference>
<dbReference type="InterPro" id="IPR052923">
    <property type="entry name" value="UPF0718"/>
</dbReference>
<dbReference type="STRING" id="1121291.SAMN02745134_02986"/>
<feature type="transmembrane region" description="Helical" evidence="7">
    <location>
        <begin position="323"/>
        <end position="343"/>
    </location>
</feature>
<name>A0A1W1XST6_9CLOT</name>
<dbReference type="AlphaFoldDB" id="A0A1W1XST6"/>
<evidence type="ECO:0008006" key="10">
    <source>
        <dbReference type="Google" id="ProtNLM"/>
    </source>
</evidence>
<gene>
    <name evidence="8" type="ORF">SAMN02745134_02986</name>
</gene>
<dbReference type="Proteomes" id="UP000192468">
    <property type="component" value="Unassembled WGS sequence"/>
</dbReference>